<proteinExistence type="predicted"/>
<protein>
    <submittedName>
        <fullName evidence="2">Sporulation and spore germination</fullName>
    </submittedName>
</protein>
<dbReference type="AlphaFoldDB" id="A0A1X7N9W2"/>
<dbReference type="Pfam" id="PF25976">
    <property type="entry name" value="LpqB_N"/>
    <property type="match status" value="1"/>
</dbReference>
<name>A0A1X7N9W2_9MICO</name>
<dbReference type="STRING" id="1891671.SAMN06295885_0878"/>
<accession>A0A1X7N9W2</accession>
<sequence>MSGGRTLRSLAGALLLVLALVGCAGIPRGGDVGVGRPDTAPQDLEYDFLPSGPTAGASQLDILSGFIDAASSPQNNYKIAREFLSSGADWTPSEHVTVDEGQRSQTQQSASSLSLTITPIAEVDASGVYTEVTATATLSLDYGFVQENGEWRISAPPSGVVIDRTTFEQVFSTHALYFYDPSYSFLVPDLRWFASRADSSTSTTIVTELLRGPTAWLRDSGAVVSAFPTGTALAAETVPVESQRAVVDLNSAALEADERQWRLMSLQLSRSLGNVSNVTGVTLSVEQNPIEVPAETSGLPTSPRVDTRPLVLTDGDFGFLGSSGLTATSVSDRVAALSPTAVVLGEQRGADADAAAAVLSAAGVSLVAPGQDDVLLDARSGLTAPSIDPLGYVWSVPSAAPTELVAYSSDGATSFQVATAWSEIDSIASLAVSRDGTRVLALAQDGQQATVLLAGITRSAAGEPLAVGEPVVLRSTLGTAVAASWSDELDVVSVVRSSTGEDIVTMNQIGGGATALGTTTGTRQIAAGNASTQIRILAEGGELRQQRGSAWQTIATDIGVLAVQTGMGS</sequence>
<dbReference type="SMART" id="SM00909">
    <property type="entry name" value="Germane"/>
    <property type="match status" value="1"/>
</dbReference>
<dbReference type="OrthoDB" id="3226781at2"/>
<dbReference type="Proteomes" id="UP000193711">
    <property type="component" value="Unassembled WGS sequence"/>
</dbReference>
<dbReference type="RefSeq" id="WP_085475337.1">
    <property type="nucleotide sequence ID" value="NZ_FXBM01000001.1"/>
</dbReference>
<evidence type="ECO:0000259" key="1">
    <source>
        <dbReference type="SMART" id="SM00909"/>
    </source>
</evidence>
<dbReference type="EMBL" id="FXBM01000001">
    <property type="protein sequence ID" value="SMH33505.1"/>
    <property type="molecule type" value="Genomic_DNA"/>
</dbReference>
<gene>
    <name evidence="2" type="ORF">SAMN06295885_0878</name>
</gene>
<reference evidence="3" key="1">
    <citation type="submission" date="2017-04" db="EMBL/GenBank/DDBJ databases">
        <authorList>
            <person name="Varghese N."/>
            <person name="Submissions S."/>
        </authorList>
    </citation>
    <scope>NUCLEOTIDE SEQUENCE [LARGE SCALE GENOMIC DNA]</scope>
    <source>
        <strain evidence="3">VKM Ac-2121</strain>
    </source>
</reference>
<organism evidence="2 3">
    <name type="scientific">Rathayibacter oskolensis</name>
    <dbReference type="NCBI Taxonomy" id="1891671"/>
    <lineage>
        <taxon>Bacteria</taxon>
        <taxon>Bacillati</taxon>
        <taxon>Actinomycetota</taxon>
        <taxon>Actinomycetes</taxon>
        <taxon>Micrococcales</taxon>
        <taxon>Microbacteriaceae</taxon>
        <taxon>Rathayibacter</taxon>
    </lineage>
</organism>
<keyword evidence="3" id="KW-1185">Reference proteome</keyword>
<dbReference type="Pfam" id="PF10646">
    <property type="entry name" value="Germane"/>
    <property type="match status" value="1"/>
</dbReference>
<evidence type="ECO:0000313" key="2">
    <source>
        <dbReference type="EMBL" id="SMH33505.1"/>
    </source>
</evidence>
<evidence type="ECO:0000313" key="3">
    <source>
        <dbReference type="Proteomes" id="UP000193711"/>
    </source>
</evidence>
<dbReference type="PROSITE" id="PS51257">
    <property type="entry name" value="PROKAR_LIPOPROTEIN"/>
    <property type="match status" value="1"/>
</dbReference>
<dbReference type="InterPro" id="IPR059026">
    <property type="entry name" value="LpqB_N"/>
</dbReference>
<feature type="domain" description="GerMN" evidence="1">
    <location>
        <begin position="202"/>
        <end position="294"/>
    </location>
</feature>
<dbReference type="InterPro" id="IPR019606">
    <property type="entry name" value="GerMN"/>
</dbReference>